<evidence type="ECO:0008006" key="5">
    <source>
        <dbReference type="Google" id="ProtNLM"/>
    </source>
</evidence>
<dbReference type="KEGG" id="ccun:CCUN_1886"/>
<proteinExistence type="predicted"/>
<accession>A0A1W6BZD0</accession>
<evidence type="ECO:0000259" key="2">
    <source>
        <dbReference type="Pfam" id="PF07510"/>
    </source>
</evidence>
<protein>
    <recommendedName>
        <fullName evidence="5">DUF262 domain-containing protein</fullName>
    </recommendedName>
</protein>
<evidence type="ECO:0000259" key="1">
    <source>
        <dbReference type="Pfam" id="PF03235"/>
    </source>
</evidence>
<dbReference type="Pfam" id="PF03235">
    <property type="entry name" value="GmrSD_N"/>
    <property type="match status" value="1"/>
</dbReference>
<feature type="domain" description="GmrSD restriction endonucleases N-terminal" evidence="1">
    <location>
        <begin position="15"/>
        <end position="217"/>
    </location>
</feature>
<dbReference type="eggNOG" id="COG1479">
    <property type="taxonomic scope" value="Bacteria"/>
</dbReference>
<gene>
    <name evidence="3" type="ORF">CCUN_1886</name>
</gene>
<dbReference type="EMBL" id="CP020867">
    <property type="protein sequence ID" value="ARJ57447.1"/>
    <property type="molecule type" value="Genomic_DNA"/>
</dbReference>
<evidence type="ECO:0000313" key="4">
    <source>
        <dbReference type="Proteomes" id="UP000192902"/>
    </source>
</evidence>
<feature type="domain" description="GmrSD restriction endonucleases C-terminal" evidence="2">
    <location>
        <begin position="420"/>
        <end position="564"/>
    </location>
</feature>
<dbReference type="PANTHER" id="PTHR35149:SF1">
    <property type="entry name" value="DUF5655 DOMAIN-CONTAINING PROTEIN"/>
    <property type="match status" value="1"/>
</dbReference>
<sequence>MKATENDFGFMEQEAVIEIPFFQRAYVWEEEQWEQLFEDLKESFKNKKEHFLGSIVLKQLQTNIGEGTKRSLIDGQQRLSTFSILVKSLYDKLDDNYKPDYTKYLFKKPTMDKIPKIQHSKIDRASFEKILKAKNSEELSDSNKDDKLIECYQYFSKKIEQCEELKDFKSFLDFILCIKLWVTINLESTEDEQKIFDSINTTGLKLNATDIIKNALFAKAIALKTDYEELYKKYWEEIFESSKENKNFWEEELNTGRLKRTQSEIFLHAFAIIRGFFKPEDSLENLSKIYKEEIENYDVKKLESFLKQIKEYAIIYRNFPQIKHDTCLSFKNDEERLFHILKITDTNTIMPLILKLKYSFKDDTLKSCFFLLERFVLLCWLCRKGTKDYNILFAKTIKCIAENKDNPVELLKEQLSERIPKDEDIKECLVSLKDNSANYRAKLILFWIELYKRSQNKGQDIIELSYQYTLEHIMPRSWEGSWKNIAKDTEHAECLIYQIGNMTLLKGSLNSTIKNAPWKTKLNGDGSRKNSIKTCADLLITKEILDKKKWDEESIKERTKRLIKDIFEIWGEKI</sequence>
<evidence type="ECO:0000313" key="3">
    <source>
        <dbReference type="EMBL" id="ARJ57447.1"/>
    </source>
</evidence>
<dbReference type="Proteomes" id="UP000192902">
    <property type="component" value="Chromosome"/>
</dbReference>
<dbReference type="InterPro" id="IPR004919">
    <property type="entry name" value="GmrSD_N"/>
</dbReference>
<dbReference type="PANTHER" id="PTHR35149">
    <property type="entry name" value="SLL5132 PROTEIN"/>
    <property type="match status" value="1"/>
</dbReference>
<dbReference type="AlphaFoldDB" id="A0A1W6BZD0"/>
<dbReference type="InterPro" id="IPR011089">
    <property type="entry name" value="GmrSD_C"/>
</dbReference>
<reference evidence="3 4" key="1">
    <citation type="submission" date="2017-04" db="EMBL/GenBank/DDBJ databases">
        <title>Complete genome sequence of the Campylobacter cuniculorum type strain LMG24588.</title>
        <authorList>
            <person name="Miller W.G."/>
            <person name="Yee E."/>
            <person name="Revez J."/>
            <person name="Bono J.L."/>
            <person name="Rossi M."/>
        </authorList>
    </citation>
    <scope>NUCLEOTIDE SEQUENCE [LARGE SCALE GENOMIC DNA]</scope>
    <source>
        <strain evidence="3 4">LMG 24588</strain>
    </source>
</reference>
<organism evidence="3 4">
    <name type="scientific">Campylobacter cuniculorum DSM 23162 = LMG 24588</name>
    <dbReference type="NCBI Taxonomy" id="1121267"/>
    <lineage>
        <taxon>Bacteria</taxon>
        <taxon>Pseudomonadati</taxon>
        <taxon>Campylobacterota</taxon>
        <taxon>Epsilonproteobacteria</taxon>
        <taxon>Campylobacterales</taxon>
        <taxon>Campylobacteraceae</taxon>
        <taxon>Campylobacter</taxon>
    </lineage>
</organism>
<dbReference type="Pfam" id="PF07510">
    <property type="entry name" value="GmrSD_C"/>
    <property type="match status" value="1"/>
</dbReference>
<dbReference type="STRING" id="1121267.CCUN_1886"/>
<dbReference type="OrthoDB" id="9798761at2"/>
<name>A0A1W6BZD0_9BACT</name>
<dbReference type="RefSeq" id="WP_027304892.1">
    <property type="nucleotide sequence ID" value="NZ_CP020867.1"/>
</dbReference>